<evidence type="ECO:0000313" key="2">
    <source>
        <dbReference type="Proteomes" id="UP000310200"/>
    </source>
</evidence>
<dbReference type="Proteomes" id="UP000310200">
    <property type="component" value="Unassembled WGS sequence"/>
</dbReference>
<comment type="caution">
    <text evidence="1">The sequence shown here is derived from an EMBL/GenBank/DDBJ whole genome shotgun (WGS) entry which is preliminary data.</text>
</comment>
<protein>
    <submittedName>
        <fullName evidence="1">Uncharacterized protein</fullName>
    </submittedName>
</protein>
<sequence length="520" mass="59395">MWSLDYRGQRSTQVKCHDCLLVMKFTNRRLGGSKYNDGTANLSSRLIAPLIYHWILSGGLLNVPDERKVNKRILDDRLRLKRSPPILLKRKLHVGESPFRRRKLKAASSIPRGRMGDCGASSITAEDIFADYCTPLTLTYICEEASVDFTNAATTPFVASMDGRYFVIMSLSRLVAPKNNNECSEEKPEYGFPILKRAIARYDLVLGLNRIPGRVKSRRRAIPSECKRAKSRIAAPKWSPIPMLSTMSIRFRIYLTTRRHRCNADARDRLRFFSFQPAISRVRPTPIIRSLHYSETFVTKCLRNWYSSWYSRRATRPVMNLRFAFHLKKPVFLNGYYNNSNAIVYPREKLTTRMATRYPTGGGASARHLAIPARVLYPSASTKVARYRDARRANFPTFSQSEPCQTDGTPVPRSARDTYVRFATIGAQASGEREYISSRLCVEGGGRGRKRERDDEREIYSRELSGTVQFSWIVGRGMRYCPTSPGLPAYPECPARYLDRALANEDKVLATNLNRTGYCR</sequence>
<dbReference type="EMBL" id="QBLH01000142">
    <property type="protein sequence ID" value="TGZ57531.1"/>
    <property type="molecule type" value="Genomic_DNA"/>
</dbReference>
<dbReference type="AlphaFoldDB" id="A0A4S2L4E5"/>
<keyword evidence="2" id="KW-1185">Reference proteome</keyword>
<accession>A0A4S2L4E5</accession>
<name>A0A4S2L4E5_9HYME</name>
<reference evidence="1 2" key="1">
    <citation type="journal article" date="2019" name="Philos. Trans. R. Soc. Lond., B, Biol. Sci.">
        <title>Ant behaviour and brain gene expression of defending hosts depend on the ecological success of the intruding social parasite.</title>
        <authorList>
            <person name="Kaur R."/>
            <person name="Stoldt M."/>
            <person name="Jongepier E."/>
            <person name="Feldmeyer B."/>
            <person name="Menzel F."/>
            <person name="Bornberg-Bauer E."/>
            <person name="Foitzik S."/>
        </authorList>
    </citation>
    <scope>NUCLEOTIDE SEQUENCE [LARGE SCALE GENOMIC DNA]</scope>
    <source>
        <tissue evidence="1">Whole body</tissue>
    </source>
</reference>
<gene>
    <name evidence="1" type="ORF">DBV15_02270</name>
</gene>
<proteinExistence type="predicted"/>
<organism evidence="1 2">
    <name type="scientific">Temnothorax longispinosus</name>
    <dbReference type="NCBI Taxonomy" id="300112"/>
    <lineage>
        <taxon>Eukaryota</taxon>
        <taxon>Metazoa</taxon>
        <taxon>Ecdysozoa</taxon>
        <taxon>Arthropoda</taxon>
        <taxon>Hexapoda</taxon>
        <taxon>Insecta</taxon>
        <taxon>Pterygota</taxon>
        <taxon>Neoptera</taxon>
        <taxon>Endopterygota</taxon>
        <taxon>Hymenoptera</taxon>
        <taxon>Apocrita</taxon>
        <taxon>Aculeata</taxon>
        <taxon>Formicoidea</taxon>
        <taxon>Formicidae</taxon>
        <taxon>Myrmicinae</taxon>
        <taxon>Temnothorax</taxon>
    </lineage>
</organism>
<evidence type="ECO:0000313" key="1">
    <source>
        <dbReference type="EMBL" id="TGZ57531.1"/>
    </source>
</evidence>